<keyword evidence="4" id="KW-1185">Reference proteome</keyword>
<name>F8AHY8_PYRYC</name>
<dbReference type="PANTHER" id="PTHR12526:SF634">
    <property type="entry name" value="BLL3361 PROTEIN"/>
    <property type="match status" value="1"/>
</dbReference>
<dbReference type="KEGG" id="pya:PYCH_17880"/>
<dbReference type="GO" id="GO:0016757">
    <property type="term" value="F:glycosyltransferase activity"/>
    <property type="evidence" value="ECO:0007669"/>
    <property type="project" value="InterPro"/>
</dbReference>
<dbReference type="EMBL" id="CP002779">
    <property type="protein sequence ID" value="AEH25445.1"/>
    <property type="molecule type" value="Genomic_DNA"/>
</dbReference>
<feature type="domain" description="Glycosyltransferase subfamily 4-like N-terminal" evidence="2">
    <location>
        <begin position="53"/>
        <end position="177"/>
    </location>
</feature>
<dbReference type="Pfam" id="PF00534">
    <property type="entry name" value="Glycos_transf_1"/>
    <property type="match status" value="1"/>
</dbReference>
<sequence>MKNLVVINVIPSGIGGIQTYGKTLEGKLNEEGVIVERIETYKVDRTKNLTSEILKKITRFFVNFVELSKVIKEYQKKGHKIILHAHIGKGVSFWENSAYCLWVKILGIPFIFHIHSSLLHVEFRQSSEIIKGIRRYILSEASKIIALSGYWKRQLLQIDGLQSEKVVVVYNFIDIERFKGYNKLECRKKLGLPLDKKIIVSIGRLEPEKGLEYLIEAVSMIVKNRNDILCVIIGDGTLKEHLERYTQSLGLKSYIKFVGLRPPEEIPIWLTAADILVLPSLRESFGIVQIEAMACGRPVIASKNGASEKIIISDEYGLLSEPANPEDLMERILEGLEKNGMSIK</sequence>
<dbReference type="SMR" id="F8AHY8"/>
<proteinExistence type="predicted"/>
<dbReference type="Pfam" id="PF13439">
    <property type="entry name" value="Glyco_transf_4"/>
    <property type="match status" value="1"/>
</dbReference>
<evidence type="ECO:0000259" key="1">
    <source>
        <dbReference type="Pfam" id="PF00534"/>
    </source>
</evidence>
<reference evidence="3 4" key="1">
    <citation type="journal article" date="2011" name="J. Bacteriol.">
        <title>Complete genome sequence of the obligate piezophilic hyperthermophilic archaeon Pyrococcus yayanosii CH1.</title>
        <authorList>
            <person name="Jun X."/>
            <person name="Lupeng L."/>
            <person name="Minjuan X."/>
            <person name="Oger P."/>
            <person name="Fengping W."/>
            <person name="Jebbar M."/>
            <person name="Xiang X."/>
        </authorList>
    </citation>
    <scope>NUCLEOTIDE SEQUENCE [LARGE SCALE GENOMIC DNA]</scope>
    <source>
        <strain evidence="4">CH1 / JCM 16557</strain>
    </source>
</reference>
<dbReference type="SUPFAM" id="SSF53756">
    <property type="entry name" value="UDP-Glycosyltransferase/glycogen phosphorylase"/>
    <property type="match status" value="1"/>
</dbReference>
<dbReference type="InterPro" id="IPR001296">
    <property type="entry name" value="Glyco_trans_1"/>
</dbReference>
<dbReference type="Gene3D" id="3.40.50.2000">
    <property type="entry name" value="Glycogen Phosphorylase B"/>
    <property type="match status" value="2"/>
</dbReference>
<dbReference type="STRING" id="529709.PYCH_17880"/>
<evidence type="ECO:0000259" key="2">
    <source>
        <dbReference type="Pfam" id="PF13439"/>
    </source>
</evidence>
<protein>
    <submittedName>
        <fullName evidence="3">Glycosyl transferase, group 1</fullName>
    </submittedName>
</protein>
<organism evidence="3 4">
    <name type="scientific">Pyrococcus yayanosii (strain CH1 / JCM 16557)</name>
    <dbReference type="NCBI Taxonomy" id="529709"/>
    <lineage>
        <taxon>Archaea</taxon>
        <taxon>Methanobacteriati</taxon>
        <taxon>Methanobacteriota</taxon>
        <taxon>Thermococci</taxon>
        <taxon>Thermococcales</taxon>
        <taxon>Thermococcaceae</taxon>
        <taxon>Pyrococcus</taxon>
    </lineage>
</organism>
<keyword evidence="3" id="KW-0808">Transferase</keyword>
<dbReference type="HOGENOM" id="CLU_009583_2_5_2"/>
<evidence type="ECO:0000313" key="4">
    <source>
        <dbReference type="Proteomes" id="UP000008386"/>
    </source>
</evidence>
<accession>F8AHY8</accession>
<dbReference type="InterPro" id="IPR028098">
    <property type="entry name" value="Glyco_trans_4-like_N"/>
</dbReference>
<evidence type="ECO:0000313" key="3">
    <source>
        <dbReference type="EMBL" id="AEH25445.1"/>
    </source>
</evidence>
<gene>
    <name evidence="3" type="ordered locus">PYCH_17880</name>
</gene>
<dbReference type="PANTHER" id="PTHR12526">
    <property type="entry name" value="GLYCOSYLTRANSFERASE"/>
    <property type="match status" value="1"/>
</dbReference>
<dbReference type="eggNOG" id="arCOG01403">
    <property type="taxonomic scope" value="Archaea"/>
</dbReference>
<feature type="domain" description="Glycosyl transferase family 1" evidence="1">
    <location>
        <begin position="185"/>
        <end position="338"/>
    </location>
</feature>
<dbReference type="AlphaFoldDB" id="F8AHY8"/>
<dbReference type="Proteomes" id="UP000008386">
    <property type="component" value="Chromosome"/>
</dbReference>